<sequence length="162" mass="18098">MNMRKWLLFAVLLVILLATNRAIYQKEQLLAHGSVVRLALAPVDPRSLMQGDYMALNYALNNRLSGEEMPQNKRVIITLNAQHIATDVSWDRGQPLSANQLYLQVHRGNQGIEVASNAWFFEEGHAEDFANARYGELRVAEDGTALLVALLDEQLTPLSTAP</sequence>
<proteinExistence type="predicted"/>
<dbReference type="EMBL" id="JAODIM010000035">
    <property type="protein sequence ID" value="MCU5776569.1"/>
    <property type="molecule type" value="Genomic_DNA"/>
</dbReference>
<comment type="caution">
    <text evidence="1">The sequence shown here is derived from an EMBL/GenBank/DDBJ whole genome shotgun (WGS) entry which is preliminary data.</text>
</comment>
<organism evidence="1 2">
    <name type="scientific">Winslowiella arboricola</name>
    <dbReference type="NCBI Taxonomy" id="2978220"/>
    <lineage>
        <taxon>Bacteria</taxon>
        <taxon>Pseudomonadati</taxon>
        <taxon>Pseudomonadota</taxon>
        <taxon>Gammaproteobacteria</taxon>
        <taxon>Enterobacterales</taxon>
        <taxon>Erwiniaceae</taxon>
        <taxon>Winslowiella</taxon>
    </lineage>
</organism>
<gene>
    <name evidence="1" type="ORF">N5923_03515</name>
</gene>
<reference evidence="1" key="1">
    <citation type="submission" date="2022-09" db="EMBL/GenBank/DDBJ databases">
        <title>Winslowiella arboricola sp. nov., isolated from bleeding cankers on broadleaf hosts.</title>
        <authorList>
            <person name="Brady C."/>
            <person name="Kaur S."/>
            <person name="Crampton B."/>
            <person name="Maddock D."/>
            <person name="Arnold D."/>
            <person name="Denman S."/>
        </authorList>
    </citation>
    <scope>NUCLEOTIDE SEQUENCE</scope>
    <source>
        <strain evidence="1">BAC 15a-03b</strain>
    </source>
</reference>
<evidence type="ECO:0000313" key="1">
    <source>
        <dbReference type="EMBL" id="MCU5776569.1"/>
    </source>
</evidence>
<protein>
    <submittedName>
        <fullName evidence="1">GDYXXLXY domain-containing protein</fullName>
    </submittedName>
</protein>
<accession>A0A9J6PE60</accession>
<evidence type="ECO:0000313" key="2">
    <source>
        <dbReference type="Proteomes" id="UP001064262"/>
    </source>
</evidence>
<keyword evidence="2" id="KW-1185">Reference proteome</keyword>
<dbReference type="Proteomes" id="UP001064262">
    <property type="component" value="Unassembled WGS sequence"/>
</dbReference>
<name>A0A9J6PE60_9GAMM</name>
<dbReference type="AlphaFoldDB" id="A0A9J6PE60"/>
<dbReference type="InterPro" id="IPR025833">
    <property type="entry name" value="GDYXXLXY"/>
</dbReference>
<dbReference type="Pfam" id="PF14345">
    <property type="entry name" value="GDYXXLXY"/>
    <property type="match status" value="1"/>
</dbReference>